<gene>
    <name evidence="1" type="ORF">AB2L27_19760</name>
</gene>
<evidence type="ECO:0000313" key="1">
    <source>
        <dbReference type="EMBL" id="MEZ0166996.1"/>
    </source>
</evidence>
<dbReference type="Proteomes" id="UP001565927">
    <property type="component" value="Unassembled WGS sequence"/>
</dbReference>
<sequence length="209" mass="22847">MSSYPTSQDVLDDLGDKVVNALATALDRASADLREYRAWKPGHVAAMTKRGLANYLHDRIMDHVSQLLDDDSSVHVPRTEPTRDITIGLRYRIRIKKHDNVGRVATYPTQGALGFFLQTPTLLGLIGLGETKLCVGYEWDNDLGVMARSVVSLHDGYEDPPVWVVDLPAATPQAGTGVTVPVPPAIGPRAPVIDISPKLGDNREENEDQ</sequence>
<accession>A0ABV4H5Y0</accession>
<evidence type="ECO:0000313" key="2">
    <source>
        <dbReference type="Proteomes" id="UP001565927"/>
    </source>
</evidence>
<organism evidence="1 2">
    <name type="scientific">Kineococcus halophytocola</name>
    <dbReference type="NCBI Taxonomy" id="3234027"/>
    <lineage>
        <taxon>Bacteria</taxon>
        <taxon>Bacillati</taxon>
        <taxon>Actinomycetota</taxon>
        <taxon>Actinomycetes</taxon>
        <taxon>Kineosporiales</taxon>
        <taxon>Kineosporiaceae</taxon>
        <taxon>Kineococcus</taxon>
    </lineage>
</organism>
<proteinExistence type="predicted"/>
<dbReference type="RefSeq" id="WP_370443203.1">
    <property type="nucleotide sequence ID" value="NZ_JBGFTU010000038.1"/>
</dbReference>
<name>A0ABV4H5Y0_9ACTN</name>
<comment type="caution">
    <text evidence="1">The sequence shown here is derived from an EMBL/GenBank/DDBJ whole genome shotgun (WGS) entry which is preliminary data.</text>
</comment>
<keyword evidence="2" id="KW-1185">Reference proteome</keyword>
<dbReference type="EMBL" id="JBGFTU010000038">
    <property type="protein sequence ID" value="MEZ0166996.1"/>
    <property type="molecule type" value="Genomic_DNA"/>
</dbReference>
<reference evidence="1 2" key="1">
    <citation type="submission" date="2024-07" db="EMBL/GenBank/DDBJ databases">
        <authorList>
            <person name="Thanompreechachai J."/>
            <person name="Duangmal K."/>
        </authorList>
    </citation>
    <scope>NUCLEOTIDE SEQUENCE [LARGE SCALE GENOMIC DNA]</scope>
    <source>
        <strain evidence="1 2">LSe6-4</strain>
    </source>
</reference>
<protein>
    <submittedName>
        <fullName evidence="1">Uncharacterized protein</fullName>
    </submittedName>
</protein>